<sequence length="370" mass="42530">MTANVVEGERKGRTKQGTDDDEPQPSIEELTKRPASEQDHNHDRDHDTTTPPQPPTKKRRITTVPSLLPLKSNNEVESMVFESPCFGSQFLVVKGIMNGTSRLLLQCQIRNMSHLFFFGKGYSTLYNNTSSPYIRWKILMMVYMRVPKGAKSINKVPNWFGNKPQKTRHTWPKVWSLSLKEQNFIMVIVKLVKVMAKRNSIGSIQNNQLMGDPQRLCNSDCPLMSLTYRQESFKNSWTQTDGGIDEEIHNASFSRYLHISLRTKLLWHFVPTFLSVQGTVFEQAFLVHASAIWASHWPEDVTYGEKPVHERTALLKQAIYPSGFSRGDLDVEDLELHLGVDQYEARAIKCDKVAQTMLHHFFLDNILTYQ</sequence>
<evidence type="ECO:0000256" key="1">
    <source>
        <dbReference type="SAM" id="MobiDB-lite"/>
    </source>
</evidence>
<reference evidence="2" key="1">
    <citation type="submission" date="2022-08" db="EMBL/GenBank/DDBJ databases">
        <authorList>
            <consortium name="DOE Joint Genome Institute"/>
            <person name="Min B."/>
            <person name="Riley R."/>
            <person name="Sierra-Patev S."/>
            <person name="Naranjo-Ortiz M."/>
            <person name="Looney B."/>
            <person name="Konkel Z."/>
            <person name="Slot J.C."/>
            <person name="Sakamoto Y."/>
            <person name="Steenwyk J.L."/>
            <person name="Rokas A."/>
            <person name="Carro J."/>
            <person name="Camarero S."/>
            <person name="Ferreira P."/>
            <person name="Molpeceres G."/>
            <person name="Ruiz-Duenas F.J."/>
            <person name="Serrano A."/>
            <person name="Henrissat B."/>
            <person name="Drula E."/>
            <person name="Hughes K.W."/>
            <person name="Mata J.L."/>
            <person name="Ishikawa N.K."/>
            <person name="Vargas-Isla R."/>
            <person name="Ushijima S."/>
            <person name="Smith C.A."/>
            <person name="Ahrendt S."/>
            <person name="Andreopoulos W."/>
            <person name="He G."/>
            <person name="Labutti K."/>
            <person name="Lipzen A."/>
            <person name="Ng V."/>
            <person name="Sandor L."/>
            <person name="Barry K."/>
            <person name="Martinez A.T."/>
            <person name="Xiao Y."/>
            <person name="Gibbons J.G."/>
            <person name="Terashima K."/>
            <person name="Hibbett D.S."/>
            <person name="Grigoriev I.V."/>
        </authorList>
    </citation>
    <scope>NUCLEOTIDE SEQUENCE</scope>
    <source>
        <strain evidence="2">Sp2 HRB7682 ss15</strain>
    </source>
</reference>
<accession>A0A9W9DD29</accession>
<dbReference type="AlphaFoldDB" id="A0A9W9DD29"/>
<gene>
    <name evidence="2" type="ORF">C8J55DRAFT_494019</name>
</gene>
<dbReference type="EMBL" id="JANVFS010000061">
    <property type="protein sequence ID" value="KAJ4464248.1"/>
    <property type="molecule type" value="Genomic_DNA"/>
</dbReference>
<feature type="compositionally biased region" description="Basic and acidic residues" evidence="1">
    <location>
        <begin position="29"/>
        <end position="48"/>
    </location>
</feature>
<name>A0A9W9DD29_9AGAR</name>
<proteinExistence type="predicted"/>
<dbReference type="Proteomes" id="UP001150238">
    <property type="component" value="Unassembled WGS sequence"/>
</dbReference>
<organism evidence="2 3">
    <name type="scientific">Lentinula lateritia</name>
    <dbReference type="NCBI Taxonomy" id="40482"/>
    <lineage>
        <taxon>Eukaryota</taxon>
        <taxon>Fungi</taxon>
        <taxon>Dikarya</taxon>
        <taxon>Basidiomycota</taxon>
        <taxon>Agaricomycotina</taxon>
        <taxon>Agaricomycetes</taxon>
        <taxon>Agaricomycetidae</taxon>
        <taxon>Agaricales</taxon>
        <taxon>Marasmiineae</taxon>
        <taxon>Omphalotaceae</taxon>
        <taxon>Lentinula</taxon>
    </lineage>
</organism>
<comment type="caution">
    <text evidence="2">The sequence shown here is derived from an EMBL/GenBank/DDBJ whole genome shotgun (WGS) entry which is preliminary data.</text>
</comment>
<protein>
    <submittedName>
        <fullName evidence="2">Uncharacterized protein</fullName>
    </submittedName>
</protein>
<feature type="region of interest" description="Disordered" evidence="1">
    <location>
        <begin position="1"/>
        <end position="66"/>
    </location>
</feature>
<reference evidence="2" key="2">
    <citation type="journal article" date="2023" name="Proc. Natl. Acad. Sci. U.S.A.">
        <title>A global phylogenomic analysis of the shiitake genus Lentinula.</title>
        <authorList>
            <person name="Sierra-Patev S."/>
            <person name="Min B."/>
            <person name="Naranjo-Ortiz M."/>
            <person name="Looney B."/>
            <person name="Konkel Z."/>
            <person name="Slot J.C."/>
            <person name="Sakamoto Y."/>
            <person name="Steenwyk J.L."/>
            <person name="Rokas A."/>
            <person name="Carro J."/>
            <person name="Camarero S."/>
            <person name="Ferreira P."/>
            <person name="Molpeceres G."/>
            <person name="Ruiz-Duenas F.J."/>
            <person name="Serrano A."/>
            <person name="Henrissat B."/>
            <person name="Drula E."/>
            <person name="Hughes K.W."/>
            <person name="Mata J.L."/>
            <person name="Ishikawa N.K."/>
            <person name="Vargas-Isla R."/>
            <person name="Ushijima S."/>
            <person name="Smith C.A."/>
            <person name="Donoghue J."/>
            <person name="Ahrendt S."/>
            <person name="Andreopoulos W."/>
            <person name="He G."/>
            <person name="LaButti K."/>
            <person name="Lipzen A."/>
            <person name="Ng V."/>
            <person name="Riley R."/>
            <person name="Sandor L."/>
            <person name="Barry K."/>
            <person name="Martinez A.T."/>
            <person name="Xiao Y."/>
            <person name="Gibbons J.G."/>
            <person name="Terashima K."/>
            <person name="Grigoriev I.V."/>
            <person name="Hibbett D."/>
        </authorList>
    </citation>
    <scope>NUCLEOTIDE SEQUENCE</scope>
    <source>
        <strain evidence="2">Sp2 HRB7682 ss15</strain>
    </source>
</reference>
<evidence type="ECO:0000313" key="2">
    <source>
        <dbReference type="EMBL" id="KAJ4464248.1"/>
    </source>
</evidence>
<evidence type="ECO:0000313" key="3">
    <source>
        <dbReference type="Proteomes" id="UP001150238"/>
    </source>
</evidence>